<dbReference type="PANTHER" id="PTHR11102:SF147">
    <property type="entry name" value="SEL1L ADAPTOR SUBUNIT OF ERAD E3 UBIQUITIN LIGASE"/>
    <property type="match status" value="1"/>
</dbReference>
<evidence type="ECO:0000256" key="1">
    <source>
        <dbReference type="ARBA" id="ARBA00038101"/>
    </source>
</evidence>
<dbReference type="PANTHER" id="PTHR11102">
    <property type="entry name" value="SEL-1-LIKE PROTEIN"/>
    <property type="match status" value="1"/>
</dbReference>
<protein>
    <submittedName>
        <fullName evidence="2">Uncharacterized protein</fullName>
    </submittedName>
</protein>
<organism evidence="2 3">
    <name type="scientific">Chlamydomonas eustigma</name>
    <dbReference type="NCBI Taxonomy" id="1157962"/>
    <lineage>
        <taxon>Eukaryota</taxon>
        <taxon>Viridiplantae</taxon>
        <taxon>Chlorophyta</taxon>
        <taxon>core chlorophytes</taxon>
        <taxon>Chlorophyceae</taxon>
        <taxon>CS clade</taxon>
        <taxon>Chlamydomonadales</taxon>
        <taxon>Chlamydomonadaceae</taxon>
        <taxon>Chlamydomonas</taxon>
    </lineage>
</organism>
<dbReference type="Gene3D" id="1.25.40.10">
    <property type="entry name" value="Tetratricopeptide repeat domain"/>
    <property type="match status" value="2"/>
</dbReference>
<dbReference type="EMBL" id="BEGY01000012">
    <property type="protein sequence ID" value="GAX75411.1"/>
    <property type="molecule type" value="Genomic_DNA"/>
</dbReference>
<comment type="similarity">
    <text evidence="1">Belongs to the sel-1 family.</text>
</comment>
<dbReference type="Pfam" id="PF08238">
    <property type="entry name" value="Sel1"/>
    <property type="match status" value="7"/>
</dbReference>
<dbReference type="GO" id="GO:0005789">
    <property type="term" value="C:endoplasmic reticulum membrane"/>
    <property type="evidence" value="ECO:0007669"/>
    <property type="project" value="TreeGrafter"/>
</dbReference>
<dbReference type="SUPFAM" id="SSF81901">
    <property type="entry name" value="HCP-like"/>
    <property type="match status" value="2"/>
</dbReference>
<dbReference type="InterPro" id="IPR011990">
    <property type="entry name" value="TPR-like_helical_dom_sf"/>
</dbReference>
<dbReference type="GO" id="GO:0036503">
    <property type="term" value="P:ERAD pathway"/>
    <property type="evidence" value="ECO:0007669"/>
    <property type="project" value="TreeGrafter"/>
</dbReference>
<dbReference type="SMART" id="SM00671">
    <property type="entry name" value="SEL1"/>
    <property type="match status" value="6"/>
</dbReference>
<name>A0A250WX70_9CHLO</name>
<gene>
    <name evidence="2" type="ORF">CEUSTIGMA_g2855.t1</name>
</gene>
<comment type="caution">
    <text evidence="2">The sequence shown here is derived from an EMBL/GenBank/DDBJ whole genome shotgun (WGS) entry which is preliminary data.</text>
</comment>
<sequence>MPVCHLMLPKPQAMHYFERAAAAGDVDAMAHLGHMFANGYGAKKSYETAFSWLKLAADKESASGQFGLACLYLYGHHVEEDQEMAYKLMLKAAGQGHAEANFFIGIMHHKGLGVRRKNIQKAFQYYVAAAQAGHVPAMYNAAMMQLSGKGTVKSCKSAVGLLKQLAERSPEAAALQKGHEYFFQSDYNLALLSYLEAAEMGMELGQSNAAWLLHRGYVIAGGMRANVTFTLTQRSADQGNVASLLLMADSYLQGEGVDQDWTRSAAVYYDAFQERSAQAMFNLGFMHEFGVGVVKDFKLAKRFYLMAKHAQPEAFLPVQIACLWLNVHEIWDAALPFVPSQLKPFWMRVLSLRPPYTTILGEWGAVVKRLFATNTLLHFEQVIGRLFAFLHIGDLVAMVVSSDEDSDSDSSDITVLVVLVILLLLVLRARNQRAAARAGQAGQVQAGGGGVQGAVPQMRERLRFAGMGFVGL</sequence>
<dbReference type="InterPro" id="IPR050767">
    <property type="entry name" value="Sel1_AlgK"/>
</dbReference>
<dbReference type="STRING" id="1157962.A0A250WX70"/>
<accession>A0A250WX70</accession>
<dbReference type="InterPro" id="IPR006597">
    <property type="entry name" value="Sel1-like"/>
</dbReference>
<keyword evidence="3" id="KW-1185">Reference proteome</keyword>
<dbReference type="Proteomes" id="UP000232323">
    <property type="component" value="Unassembled WGS sequence"/>
</dbReference>
<reference evidence="2 3" key="1">
    <citation type="submission" date="2017-08" db="EMBL/GenBank/DDBJ databases">
        <title>Acidophilic green algal genome provides insights into adaptation to an acidic environment.</title>
        <authorList>
            <person name="Hirooka S."/>
            <person name="Hirose Y."/>
            <person name="Kanesaki Y."/>
            <person name="Higuchi S."/>
            <person name="Fujiwara T."/>
            <person name="Onuma R."/>
            <person name="Era A."/>
            <person name="Ohbayashi R."/>
            <person name="Uzuka A."/>
            <person name="Nozaki H."/>
            <person name="Yoshikawa H."/>
            <person name="Miyagishima S.Y."/>
        </authorList>
    </citation>
    <scope>NUCLEOTIDE SEQUENCE [LARGE SCALE GENOMIC DNA]</scope>
    <source>
        <strain evidence="2 3">NIES-2499</strain>
    </source>
</reference>
<proteinExistence type="inferred from homology"/>
<dbReference type="OrthoDB" id="509488at2759"/>
<evidence type="ECO:0000313" key="3">
    <source>
        <dbReference type="Proteomes" id="UP000232323"/>
    </source>
</evidence>
<dbReference type="AlphaFoldDB" id="A0A250WX70"/>
<evidence type="ECO:0000313" key="2">
    <source>
        <dbReference type="EMBL" id="GAX75411.1"/>
    </source>
</evidence>